<dbReference type="Gene3D" id="3.90.960.10">
    <property type="entry name" value="YbaK/aminoacyl-tRNA synthetase-associated domain"/>
    <property type="match status" value="1"/>
</dbReference>
<evidence type="ECO:0000256" key="2">
    <source>
        <dbReference type="ARBA" id="ARBA00022917"/>
    </source>
</evidence>
<evidence type="ECO:0000256" key="3">
    <source>
        <dbReference type="ARBA" id="ARBA00023239"/>
    </source>
</evidence>
<dbReference type="GO" id="GO:0016829">
    <property type="term" value="F:lyase activity"/>
    <property type="evidence" value="ECO:0007669"/>
    <property type="project" value="UniProtKB-KW"/>
</dbReference>
<protein>
    <submittedName>
        <fullName evidence="5">Cys-tRNA(Pro)/Cys-tRNA(Cys) deacylase ybaK</fullName>
    </submittedName>
</protein>
<dbReference type="InterPro" id="IPR004369">
    <property type="entry name" value="Prolyl-tRNA_editing_YbaK/EbsC"/>
</dbReference>
<dbReference type="GO" id="GO:0006412">
    <property type="term" value="P:translation"/>
    <property type="evidence" value="ECO:0007669"/>
    <property type="project" value="UniProtKB-KW"/>
</dbReference>
<evidence type="ECO:0000313" key="6">
    <source>
        <dbReference type="Proteomes" id="UP000271603"/>
    </source>
</evidence>
<dbReference type="Proteomes" id="UP000271603">
    <property type="component" value="Chromosome"/>
</dbReference>
<dbReference type="GO" id="GO:0002161">
    <property type="term" value="F:aminoacyl-tRNA deacylase activity"/>
    <property type="evidence" value="ECO:0007669"/>
    <property type="project" value="InterPro"/>
</dbReference>
<dbReference type="InterPro" id="IPR007214">
    <property type="entry name" value="YbaK/aa-tRNA-synth-assoc-dom"/>
</dbReference>
<proteinExistence type="inferred from homology"/>
<dbReference type="InterPro" id="IPR036754">
    <property type="entry name" value="YbaK/aa-tRNA-synt-asso_dom_sf"/>
</dbReference>
<dbReference type="PANTHER" id="PTHR30411">
    <property type="entry name" value="CYTOPLASMIC PROTEIN"/>
    <property type="match status" value="1"/>
</dbReference>
<keyword evidence="2" id="KW-0648">Protein biosynthesis</keyword>
<evidence type="ECO:0000259" key="4">
    <source>
        <dbReference type="Pfam" id="PF04073"/>
    </source>
</evidence>
<sequence length="136" mass="14399">MTPAVVLLEKNKVAFTLHPYHHDSDETNFGDEAVKKLGLNADQVYKTLLVALNGDAKKLAVAVTPVATQLDLKKVAKALGAKKADMADPQLAQRVTGYLVGGISPLGQKKRLPTVIDSPAQQFATIFVSGANAAGY</sequence>
<name>A0A3S4FUJ1_SERRU</name>
<accession>A0A3S4FUJ1</accession>
<dbReference type="PANTHER" id="PTHR30411:SF0">
    <property type="entry name" value="CYS-TRNA(PRO)_CYS-TRNA(CYS) DEACYLASE YBAK"/>
    <property type="match status" value="1"/>
</dbReference>
<evidence type="ECO:0000256" key="1">
    <source>
        <dbReference type="ARBA" id="ARBA00009798"/>
    </source>
</evidence>
<organism evidence="5 6">
    <name type="scientific">Serratia rubidaea</name>
    <name type="common">Serratia marinorubra</name>
    <dbReference type="NCBI Taxonomy" id="61652"/>
    <lineage>
        <taxon>Bacteria</taxon>
        <taxon>Pseudomonadati</taxon>
        <taxon>Pseudomonadota</taxon>
        <taxon>Gammaproteobacteria</taxon>
        <taxon>Enterobacterales</taxon>
        <taxon>Yersiniaceae</taxon>
        <taxon>Serratia</taxon>
    </lineage>
</organism>
<dbReference type="NCBIfam" id="NF007951">
    <property type="entry name" value="PRK10670.1"/>
    <property type="match status" value="1"/>
</dbReference>
<dbReference type="STRING" id="61652.AXX16_4030"/>
<reference evidence="5 6" key="1">
    <citation type="submission" date="2018-12" db="EMBL/GenBank/DDBJ databases">
        <authorList>
            <consortium name="Pathogen Informatics"/>
        </authorList>
    </citation>
    <scope>NUCLEOTIDE SEQUENCE [LARGE SCALE GENOMIC DNA]</scope>
    <source>
        <strain evidence="5 6">NCTC9419</strain>
    </source>
</reference>
<dbReference type="EMBL" id="LR134155">
    <property type="protein sequence ID" value="VEA72246.1"/>
    <property type="molecule type" value="Genomic_DNA"/>
</dbReference>
<feature type="domain" description="YbaK/aminoacyl-tRNA synthetase-associated" evidence="4">
    <location>
        <begin position="32"/>
        <end position="133"/>
    </location>
</feature>
<dbReference type="SUPFAM" id="SSF55826">
    <property type="entry name" value="YbaK/ProRS associated domain"/>
    <property type="match status" value="1"/>
</dbReference>
<dbReference type="AlphaFoldDB" id="A0A3S4FUJ1"/>
<comment type="similarity">
    <text evidence="1">Belongs to the prolyl-tRNA editing family. YbaK/EbsC subfamily.</text>
</comment>
<keyword evidence="3" id="KW-0456">Lyase</keyword>
<evidence type="ECO:0000313" key="5">
    <source>
        <dbReference type="EMBL" id="VEA72246.1"/>
    </source>
</evidence>
<dbReference type="PIRSF" id="PIRSF006181">
    <property type="entry name" value="EbsC_YbaK"/>
    <property type="match status" value="1"/>
</dbReference>
<dbReference type="CDD" id="cd00002">
    <property type="entry name" value="YbaK_deacylase"/>
    <property type="match status" value="1"/>
</dbReference>
<dbReference type="Pfam" id="PF04073">
    <property type="entry name" value="tRNA_edit"/>
    <property type="match status" value="1"/>
</dbReference>
<gene>
    <name evidence="5" type="primary">ybaK</name>
    <name evidence="5" type="ORF">NCTC9419_03842</name>
</gene>